<dbReference type="EMBL" id="JAVDUM010000005">
    <property type="protein sequence ID" value="MDR6866793.1"/>
    <property type="molecule type" value="Genomic_DNA"/>
</dbReference>
<dbReference type="Proteomes" id="UP001259347">
    <property type="component" value="Unassembled WGS sequence"/>
</dbReference>
<keyword evidence="3" id="KW-1185">Reference proteome</keyword>
<feature type="transmembrane region" description="Helical" evidence="1">
    <location>
        <begin position="6"/>
        <end position="26"/>
    </location>
</feature>
<proteinExistence type="predicted"/>
<organism evidence="2 3">
    <name type="scientific">Microbacterium resistens</name>
    <dbReference type="NCBI Taxonomy" id="156977"/>
    <lineage>
        <taxon>Bacteria</taxon>
        <taxon>Bacillati</taxon>
        <taxon>Actinomycetota</taxon>
        <taxon>Actinomycetes</taxon>
        <taxon>Micrococcales</taxon>
        <taxon>Microbacteriaceae</taxon>
        <taxon>Microbacterium</taxon>
    </lineage>
</organism>
<dbReference type="RefSeq" id="WP_310018929.1">
    <property type="nucleotide sequence ID" value="NZ_JAVDUM010000005.1"/>
</dbReference>
<name>A0ABU1SC29_9MICO</name>
<evidence type="ECO:0000256" key="1">
    <source>
        <dbReference type="SAM" id="Phobius"/>
    </source>
</evidence>
<comment type="caution">
    <text evidence="2">The sequence shown here is derived from an EMBL/GenBank/DDBJ whole genome shotgun (WGS) entry which is preliminary data.</text>
</comment>
<keyword evidence="1" id="KW-1133">Transmembrane helix</keyword>
<evidence type="ECO:0008006" key="4">
    <source>
        <dbReference type="Google" id="ProtNLM"/>
    </source>
</evidence>
<protein>
    <recommendedName>
        <fullName evidence="4">DUF58 domain-containing protein</fullName>
    </recommendedName>
</protein>
<accession>A0ABU1SC29</accession>
<reference evidence="2 3" key="1">
    <citation type="submission" date="2023-07" db="EMBL/GenBank/DDBJ databases">
        <title>Sorghum-associated microbial communities from plants grown in Nebraska, USA.</title>
        <authorList>
            <person name="Schachtman D."/>
        </authorList>
    </citation>
    <scope>NUCLEOTIDE SEQUENCE [LARGE SCALE GENOMIC DNA]</scope>
    <source>
        <strain evidence="2 3">2980</strain>
    </source>
</reference>
<keyword evidence="1" id="KW-0472">Membrane</keyword>
<evidence type="ECO:0000313" key="2">
    <source>
        <dbReference type="EMBL" id="MDR6866793.1"/>
    </source>
</evidence>
<keyword evidence="1" id="KW-0812">Transmembrane</keyword>
<gene>
    <name evidence="2" type="ORF">J2Y69_001392</name>
</gene>
<evidence type="ECO:0000313" key="3">
    <source>
        <dbReference type="Proteomes" id="UP001259347"/>
    </source>
</evidence>
<sequence length="154" mass="17523">MNGWDWPGVVALAVSVLALGISWMAYRQRVRYHAQPKLVPSWERAELTHYEVPIRQLALTNYGDAVARDVVSLVPSSARGRDPWEKKAEIAPGETWWVMVPLVAGVQWGEGGMDRFFNVTSGDGKRVRPEVVVEWRQAPFRGPKRREVFRGPRD</sequence>